<reference evidence="3" key="1">
    <citation type="journal article" date="2005" name="Nature">
        <title>The map-based sequence of the rice genome.</title>
        <authorList>
            <consortium name="International rice genome sequencing project (IRGSP)"/>
            <person name="Matsumoto T."/>
            <person name="Wu J."/>
            <person name="Kanamori H."/>
            <person name="Katayose Y."/>
            <person name="Fujisawa M."/>
            <person name="Namiki N."/>
            <person name="Mizuno H."/>
            <person name="Yamamoto K."/>
            <person name="Antonio B.A."/>
            <person name="Baba T."/>
            <person name="Sakata K."/>
            <person name="Nagamura Y."/>
            <person name="Aoki H."/>
            <person name="Arikawa K."/>
            <person name="Arita K."/>
            <person name="Bito T."/>
            <person name="Chiden Y."/>
            <person name="Fujitsuka N."/>
            <person name="Fukunaka R."/>
            <person name="Hamada M."/>
            <person name="Harada C."/>
            <person name="Hayashi A."/>
            <person name="Hijishita S."/>
            <person name="Honda M."/>
            <person name="Hosokawa S."/>
            <person name="Ichikawa Y."/>
            <person name="Idonuma A."/>
            <person name="Iijima M."/>
            <person name="Ikeda M."/>
            <person name="Ikeno M."/>
            <person name="Ito K."/>
            <person name="Ito S."/>
            <person name="Ito T."/>
            <person name="Ito Y."/>
            <person name="Ito Y."/>
            <person name="Iwabuchi A."/>
            <person name="Kamiya K."/>
            <person name="Karasawa W."/>
            <person name="Kurita K."/>
            <person name="Katagiri S."/>
            <person name="Kikuta A."/>
            <person name="Kobayashi H."/>
            <person name="Kobayashi N."/>
            <person name="Machita K."/>
            <person name="Maehara T."/>
            <person name="Masukawa M."/>
            <person name="Mizubayashi T."/>
            <person name="Mukai Y."/>
            <person name="Nagasaki H."/>
            <person name="Nagata Y."/>
            <person name="Naito S."/>
            <person name="Nakashima M."/>
            <person name="Nakama Y."/>
            <person name="Nakamichi Y."/>
            <person name="Nakamura M."/>
            <person name="Meguro A."/>
            <person name="Negishi M."/>
            <person name="Ohta I."/>
            <person name="Ohta T."/>
            <person name="Okamoto M."/>
            <person name="Ono N."/>
            <person name="Saji S."/>
            <person name="Sakaguchi M."/>
            <person name="Sakai K."/>
            <person name="Shibata M."/>
            <person name="Shimokawa T."/>
            <person name="Song J."/>
            <person name="Takazaki Y."/>
            <person name="Terasawa K."/>
            <person name="Tsugane M."/>
            <person name="Tsuji K."/>
            <person name="Ueda S."/>
            <person name="Waki K."/>
            <person name="Yamagata H."/>
            <person name="Yamamoto M."/>
            <person name="Yamamoto S."/>
            <person name="Yamane H."/>
            <person name="Yoshiki S."/>
            <person name="Yoshihara R."/>
            <person name="Yukawa K."/>
            <person name="Zhong H."/>
            <person name="Yano M."/>
            <person name="Yuan Q."/>
            <person name="Ouyang S."/>
            <person name="Liu J."/>
            <person name="Jones K.M."/>
            <person name="Gansberger K."/>
            <person name="Moffat K."/>
            <person name="Hill J."/>
            <person name="Bera J."/>
            <person name="Fadrosh D."/>
            <person name="Jin S."/>
            <person name="Johri S."/>
            <person name="Kim M."/>
            <person name="Overton L."/>
            <person name="Reardon M."/>
            <person name="Tsitrin T."/>
            <person name="Vuong H."/>
            <person name="Weaver B."/>
            <person name="Ciecko A."/>
            <person name="Tallon L."/>
            <person name="Jackson J."/>
            <person name="Pai G."/>
            <person name="Aken S.V."/>
            <person name="Utterback T."/>
            <person name="Reidmuller S."/>
            <person name="Feldblyum T."/>
            <person name="Hsiao J."/>
            <person name="Zismann V."/>
            <person name="Iobst S."/>
            <person name="de Vazeille A.R."/>
            <person name="Buell C.R."/>
            <person name="Ying K."/>
            <person name="Li Y."/>
            <person name="Lu T."/>
            <person name="Huang Y."/>
            <person name="Zhao Q."/>
            <person name="Feng Q."/>
            <person name="Zhang L."/>
            <person name="Zhu J."/>
            <person name="Weng Q."/>
            <person name="Mu J."/>
            <person name="Lu Y."/>
            <person name="Fan D."/>
            <person name="Liu Y."/>
            <person name="Guan J."/>
            <person name="Zhang Y."/>
            <person name="Yu S."/>
            <person name="Liu X."/>
            <person name="Zhang Y."/>
            <person name="Hong G."/>
            <person name="Han B."/>
            <person name="Choisne N."/>
            <person name="Demange N."/>
            <person name="Orjeda G."/>
            <person name="Samain S."/>
            <person name="Cattolico L."/>
            <person name="Pelletier E."/>
            <person name="Couloux A."/>
            <person name="Segurens B."/>
            <person name="Wincker P."/>
            <person name="D'Hont A."/>
            <person name="Scarpelli C."/>
            <person name="Weissenbach J."/>
            <person name="Salanoubat M."/>
            <person name="Quetier F."/>
            <person name="Yu Y."/>
            <person name="Kim H.R."/>
            <person name="Rambo T."/>
            <person name="Currie J."/>
            <person name="Collura K."/>
            <person name="Luo M."/>
            <person name="Yang T."/>
            <person name="Ammiraju J.S.S."/>
            <person name="Engler F."/>
            <person name="Soderlund C."/>
            <person name="Wing R.A."/>
            <person name="Palmer L.E."/>
            <person name="de la Bastide M."/>
            <person name="Spiegel L."/>
            <person name="Nascimento L."/>
            <person name="Zutavern T."/>
            <person name="O'Shaughnessy A."/>
            <person name="Dike S."/>
            <person name="Dedhia N."/>
            <person name="Preston R."/>
            <person name="Balija V."/>
            <person name="McCombie W.R."/>
            <person name="Chow T."/>
            <person name="Chen H."/>
            <person name="Chung M."/>
            <person name="Chen C."/>
            <person name="Shaw J."/>
            <person name="Wu H."/>
            <person name="Hsiao K."/>
            <person name="Chao Y."/>
            <person name="Chu M."/>
            <person name="Cheng C."/>
            <person name="Hour A."/>
            <person name="Lee P."/>
            <person name="Lin S."/>
            <person name="Lin Y."/>
            <person name="Liou J."/>
            <person name="Liu S."/>
            <person name="Hsing Y."/>
            <person name="Raghuvanshi S."/>
            <person name="Mohanty A."/>
            <person name="Bharti A.K."/>
            <person name="Gaur A."/>
            <person name="Gupta V."/>
            <person name="Kumar D."/>
            <person name="Ravi V."/>
            <person name="Vij S."/>
            <person name="Kapur A."/>
            <person name="Khurana P."/>
            <person name="Khurana P."/>
            <person name="Khurana J.P."/>
            <person name="Tyagi A.K."/>
            <person name="Gaikwad K."/>
            <person name="Singh A."/>
            <person name="Dalal V."/>
            <person name="Srivastava S."/>
            <person name="Dixit A."/>
            <person name="Pal A.K."/>
            <person name="Ghazi I.A."/>
            <person name="Yadav M."/>
            <person name="Pandit A."/>
            <person name="Bhargava A."/>
            <person name="Sureshbabu K."/>
            <person name="Batra K."/>
            <person name="Sharma T.R."/>
            <person name="Mohapatra T."/>
            <person name="Singh N.K."/>
            <person name="Messing J."/>
            <person name="Nelson A.B."/>
            <person name="Fuks G."/>
            <person name="Kavchok S."/>
            <person name="Keizer G."/>
            <person name="Linton E."/>
            <person name="Llaca V."/>
            <person name="Song R."/>
            <person name="Tanyolac B."/>
            <person name="Young S."/>
            <person name="Ho-Il K."/>
            <person name="Hahn J.H."/>
            <person name="Sangsakoo G."/>
            <person name="Vanavichit A."/>
            <person name="de Mattos Luiz.A.T."/>
            <person name="Zimmer P.D."/>
            <person name="Malone G."/>
            <person name="Dellagostin O."/>
            <person name="de Oliveira A.C."/>
            <person name="Bevan M."/>
            <person name="Bancroft I."/>
            <person name="Minx P."/>
            <person name="Cordum H."/>
            <person name="Wilson R."/>
            <person name="Cheng Z."/>
            <person name="Jin W."/>
            <person name="Jiang J."/>
            <person name="Leong S.A."/>
            <person name="Iwama H."/>
            <person name="Gojobori T."/>
            <person name="Itoh T."/>
            <person name="Niimura Y."/>
            <person name="Fujii Y."/>
            <person name="Habara T."/>
            <person name="Sakai H."/>
            <person name="Sato Y."/>
            <person name="Wilson G."/>
            <person name="Kumar K."/>
            <person name="McCouch S."/>
            <person name="Juretic N."/>
            <person name="Hoen D."/>
            <person name="Wright S."/>
            <person name="Bruskiewich R."/>
            <person name="Bureau T."/>
            <person name="Miyao A."/>
            <person name="Hirochika H."/>
            <person name="Nishikawa T."/>
            <person name="Kadowaki K."/>
            <person name="Sugiura M."/>
            <person name="Burr B."/>
            <person name="Sasaki T."/>
        </authorList>
    </citation>
    <scope>NUCLEOTIDE SEQUENCE [LARGE SCALE GENOMIC DNA]</scope>
    <source>
        <strain evidence="3">cv. Nipponbare</strain>
    </source>
</reference>
<accession>A0A0P0WYS9</accession>
<dbReference type="Proteomes" id="UP000059680">
    <property type="component" value="Chromosome 6"/>
</dbReference>
<dbReference type="FunCoup" id="A0A0P0WYS9">
    <property type="interactions" value="118"/>
</dbReference>
<keyword evidence="3" id="KW-1185">Reference proteome</keyword>
<evidence type="ECO:0000313" key="3">
    <source>
        <dbReference type="Proteomes" id="UP000059680"/>
    </source>
</evidence>
<dbReference type="AlphaFoldDB" id="A0A0P0WYS9"/>
<name>A0A0P0WYS9_ORYSJ</name>
<feature type="non-terminal residue" evidence="2">
    <location>
        <position position="191"/>
    </location>
</feature>
<evidence type="ECO:0000313" key="2">
    <source>
        <dbReference type="EMBL" id="BAS98666.1"/>
    </source>
</evidence>
<gene>
    <name evidence="2" type="ordered locus">Os06g0621950</name>
    <name evidence="2" type="ORF">OSNPB_060621950</name>
</gene>
<feature type="compositionally biased region" description="Basic and acidic residues" evidence="1">
    <location>
        <begin position="7"/>
        <end position="32"/>
    </location>
</feature>
<sequence length="191" mass="20387">ELLAFEGLREHPVRRRDAVGDDRAAPPAGDLERQRLAAEVGVALPVLAPVPPHRDPPGPRPFHLHRRHLPVRRHVRDQHLQEAGAAGDGEPHPPCPLIVLPPELHRHNVGLGLGDAEERGLRHLEVLLGEVAPAAVVVGESEVGRAEVGGRHHHRRAAAEAPQHVVHAPHLVAAAARAAAPEQRAAHAGGV</sequence>
<reference evidence="2 3" key="2">
    <citation type="journal article" date="2013" name="Plant Cell Physiol.">
        <title>Rice Annotation Project Database (RAP-DB): an integrative and interactive database for rice genomics.</title>
        <authorList>
            <person name="Sakai H."/>
            <person name="Lee S.S."/>
            <person name="Tanaka T."/>
            <person name="Numa H."/>
            <person name="Kim J."/>
            <person name="Kawahara Y."/>
            <person name="Wakimoto H."/>
            <person name="Yang C.C."/>
            <person name="Iwamoto M."/>
            <person name="Abe T."/>
            <person name="Yamada Y."/>
            <person name="Muto A."/>
            <person name="Inokuchi H."/>
            <person name="Ikemura T."/>
            <person name="Matsumoto T."/>
            <person name="Sasaki T."/>
            <person name="Itoh T."/>
        </authorList>
    </citation>
    <scope>NUCLEOTIDE SEQUENCE [LARGE SCALE GENOMIC DNA]</scope>
    <source>
        <strain evidence="3">cv. Nipponbare</strain>
    </source>
</reference>
<dbReference type="PaxDb" id="39947-A0A0P0WYS9"/>
<feature type="non-terminal residue" evidence="2">
    <location>
        <position position="1"/>
    </location>
</feature>
<proteinExistence type="predicted"/>
<feature type="region of interest" description="Disordered" evidence="1">
    <location>
        <begin position="1"/>
        <end position="32"/>
    </location>
</feature>
<dbReference type="EMBL" id="AP014962">
    <property type="protein sequence ID" value="BAS98666.1"/>
    <property type="molecule type" value="Genomic_DNA"/>
</dbReference>
<protein>
    <submittedName>
        <fullName evidence="2">Os06g0621950 protein</fullName>
    </submittedName>
</protein>
<dbReference type="InParanoid" id="A0A0P0WYS9"/>
<reference evidence="2 3" key="3">
    <citation type="journal article" date="2013" name="Rice">
        <title>Improvement of the Oryza sativa Nipponbare reference genome using next generation sequence and optical map data.</title>
        <authorList>
            <person name="Kawahara Y."/>
            <person name="de la Bastide M."/>
            <person name="Hamilton J.P."/>
            <person name="Kanamori H."/>
            <person name="McCombie W.R."/>
            <person name="Ouyang S."/>
            <person name="Schwartz D.C."/>
            <person name="Tanaka T."/>
            <person name="Wu J."/>
            <person name="Zhou S."/>
            <person name="Childs K.L."/>
            <person name="Davidson R.M."/>
            <person name="Lin H."/>
            <person name="Quesada-Ocampo L."/>
            <person name="Vaillancourt B."/>
            <person name="Sakai H."/>
            <person name="Lee S.S."/>
            <person name="Kim J."/>
            <person name="Numa H."/>
            <person name="Itoh T."/>
            <person name="Buell C.R."/>
            <person name="Matsumoto T."/>
        </authorList>
    </citation>
    <scope>NUCLEOTIDE SEQUENCE [LARGE SCALE GENOMIC DNA]</scope>
    <source>
        <strain evidence="3">cv. Nipponbare</strain>
    </source>
</reference>
<organism evidence="2 3">
    <name type="scientific">Oryza sativa subsp. japonica</name>
    <name type="common">Rice</name>
    <dbReference type="NCBI Taxonomy" id="39947"/>
    <lineage>
        <taxon>Eukaryota</taxon>
        <taxon>Viridiplantae</taxon>
        <taxon>Streptophyta</taxon>
        <taxon>Embryophyta</taxon>
        <taxon>Tracheophyta</taxon>
        <taxon>Spermatophyta</taxon>
        <taxon>Magnoliopsida</taxon>
        <taxon>Liliopsida</taxon>
        <taxon>Poales</taxon>
        <taxon>Poaceae</taxon>
        <taxon>BOP clade</taxon>
        <taxon>Oryzoideae</taxon>
        <taxon>Oryzeae</taxon>
        <taxon>Oryzinae</taxon>
        <taxon>Oryza</taxon>
        <taxon>Oryza sativa</taxon>
    </lineage>
</organism>
<evidence type="ECO:0000256" key="1">
    <source>
        <dbReference type="SAM" id="MobiDB-lite"/>
    </source>
</evidence>